<keyword evidence="14 16" id="KW-0594">Phospholipid biosynthesis</keyword>
<reference evidence="20" key="1">
    <citation type="journal article" date="2019" name="Nat. Commun.">
        <title>Expansion of phycobilisome linker gene families in mesophilic red algae.</title>
        <authorList>
            <person name="Lee J."/>
            <person name="Kim D."/>
            <person name="Bhattacharya D."/>
            <person name="Yoon H.S."/>
        </authorList>
    </citation>
    <scope>NUCLEOTIDE SEQUENCE [LARGE SCALE GENOMIC DNA]</scope>
    <source>
        <strain evidence="20">CCMP 1328</strain>
    </source>
</reference>
<evidence type="ECO:0000256" key="1">
    <source>
        <dbReference type="ARBA" id="ARBA00001698"/>
    </source>
</evidence>
<feature type="transmembrane region" description="Helical" evidence="16">
    <location>
        <begin position="150"/>
        <end position="168"/>
    </location>
</feature>
<comment type="subcellular location">
    <subcellularLocation>
        <location evidence="2">Membrane</location>
        <topology evidence="2">Multi-pass membrane protein</topology>
    </subcellularLocation>
</comment>
<keyword evidence="15 16" id="KW-1208">Phospholipid metabolism</keyword>
<feature type="transmembrane region" description="Helical" evidence="16">
    <location>
        <begin position="246"/>
        <end position="265"/>
    </location>
</feature>
<dbReference type="UniPathway" id="UPA00557">
    <property type="reaction ID" value="UER00614"/>
</dbReference>
<feature type="transmembrane region" description="Helical" evidence="16">
    <location>
        <begin position="110"/>
        <end position="130"/>
    </location>
</feature>
<evidence type="ECO:0000256" key="9">
    <source>
        <dbReference type="ARBA" id="ARBA00022692"/>
    </source>
</evidence>
<feature type="region of interest" description="Disordered" evidence="18">
    <location>
        <begin position="1"/>
        <end position="28"/>
    </location>
</feature>
<gene>
    <name evidence="19" type="ORF">FVE85_1014</name>
</gene>
<dbReference type="PANTHER" id="PTHR13773:SF8">
    <property type="entry name" value="PHOSPHATIDATE CYTIDYLYLTRANSFERASE, PHOTORECEPTOR-SPECIFIC"/>
    <property type="match status" value="1"/>
</dbReference>
<evidence type="ECO:0000256" key="5">
    <source>
        <dbReference type="ARBA" id="ARBA00010185"/>
    </source>
</evidence>
<dbReference type="EMBL" id="VRMN01000002">
    <property type="protein sequence ID" value="KAA8497285.1"/>
    <property type="molecule type" value="Genomic_DNA"/>
</dbReference>
<dbReference type="EC" id="2.7.7.41" evidence="6 16"/>
<dbReference type="OrthoDB" id="10260889at2759"/>
<sequence length="450" mass="49606">MAKEPVLGVQGRAGDDVSSASSAPAPQTDIAPEKEAKIAAKKKSDFVLRTGLSFVMMAFVLGVIWCGHVAVCIFVVMCEFFIFKEILDLSYAAAKEQPGRKVPHFRLTNWGFFATAIFFIYGKSVMAHFADGNAFFMETPVAAYMMRHHTFLAFCMYVMCFLGFVMSLETGSYMFQFGAFARTHITIFIVVLQANFMILNIKSGMIWFLLPFILVIVNDSFAYFVGRAIGKTPLVTLSPKKTVEGFIGGAVFTLLAAVFFAWLLSKFEFMYCPKPDFTDCGLFCRATCDKPSLFVSQPVALPPNVLRIFSDLFGPKFSIRLAPVQLHALALSLFASIVAPFGGFFASGLKRAFGVKDFANLIPGHGGMTDRMDCQFLMAMFTYVYTINFVHEMSPDVAKILSLLIDLSVSEQQELLVALLEILKRKGVDVASVVTEQLSTAAEAAVDALD</sequence>
<dbReference type="PANTHER" id="PTHR13773">
    <property type="entry name" value="PHOSPHATIDATE CYTIDYLYLTRANSFERASE"/>
    <property type="match status" value="1"/>
</dbReference>
<evidence type="ECO:0000256" key="3">
    <source>
        <dbReference type="ARBA" id="ARBA00005119"/>
    </source>
</evidence>
<evidence type="ECO:0000256" key="10">
    <source>
        <dbReference type="ARBA" id="ARBA00022695"/>
    </source>
</evidence>
<dbReference type="InterPro" id="IPR000374">
    <property type="entry name" value="PC_trans"/>
</dbReference>
<dbReference type="PIRSF" id="PIRSF018269">
    <property type="entry name" value="PC_trans_euk"/>
    <property type="match status" value="1"/>
</dbReference>
<evidence type="ECO:0000256" key="11">
    <source>
        <dbReference type="ARBA" id="ARBA00022989"/>
    </source>
</evidence>
<comment type="pathway">
    <text evidence="4">Lipid metabolism.</text>
</comment>
<evidence type="ECO:0000256" key="4">
    <source>
        <dbReference type="ARBA" id="ARBA00005189"/>
    </source>
</evidence>
<evidence type="ECO:0000313" key="19">
    <source>
        <dbReference type="EMBL" id="KAA8497285.1"/>
    </source>
</evidence>
<feature type="transmembrane region" description="Helical" evidence="16">
    <location>
        <begin position="180"/>
        <end position="199"/>
    </location>
</feature>
<evidence type="ECO:0000256" key="13">
    <source>
        <dbReference type="ARBA" id="ARBA00023136"/>
    </source>
</evidence>
<dbReference type="GO" id="GO:0016024">
    <property type="term" value="P:CDP-diacylglycerol biosynthetic process"/>
    <property type="evidence" value="ECO:0007669"/>
    <property type="project" value="UniProtKB-UniRule"/>
</dbReference>
<dbReference type="OMA" id="FFAYMYF"/>
<keyword evidence="11 16" id="KW-1133">Transmembrane helix</keyword>
<evidence type="ECO:0000256" key="15">
    <source>
        <dbReference type="ARBA" id="ARBA00023264"/>
    </source>
</evidence>
<evidence type="ECO:0000256" key="7">
    <source>
        <dbReference type="ARBA" id="ARBA00022516"/>
    </source>
</evidence>
<evidence type="ECO:0000256" key="14">
    <source>
        <dbReference type="ARBA" id="ARBA00023209"/>
    </source>
</evidence>
<evidence type="ECO:0000256" key="12">
    <source>
        <dbReference type="ARBA" id="ARBA00023098"/>
    </source>
</evidence>
<keyword evidence="12 16" id="KW-0443">Lipid metabolism</keyword>
<comment type="pathway">
    <text evidence="3 16 17">Phospholipid metabolism; CDP-diacylglycerol biosynthesis; CDP-diacylglycerol from sn-glycerol 3-phosphate: step 3/3.</text>
</comment>
<dbReference type="PROSITE" id="PS01315">
    <property type="entry name" value="CDS"/>
    <property type="match status" value="1"/>
</dbReference>
<evidence type="ECO:0000256" key="17">
    <source>
        <dbReference type="RuleBase" id="RU003938"/>
    </source>
</evidence>
<dbReference type="InterPro" id="IPR016720">
    <property type="entry name" value="PC_Trfase_euk"/>
</dbReference>
<keyword evidence="8 16" id="KW-0808">Transferase</keyword>
<dbReference type="GO" id="GO:0004605">
    <property type="term" value="F:phosphatidate cytidylyltransferase activity"/>
    <property type="evidence" value="ECO:0007669"/>
    <property type="project" value="UniProtKB-UniRule"/>
</dbReference>
<evidence type="ECO:0000256" key="16">
    <source>
        <dbReference type="PIRNR" id="PIRNR018269"/>
    </source>
</evidence>
<feature type="transmembrane region" description="Helical" evidence="16">
    <location>
        <begin position="54"/>
        <end position="82"/>
    </location>
</feature>
<comment type="caution">
    <text evidence="19">The sequence shown here is derived from an EMBL/GenBank/DDBJ whole genome shotgun (WGS) entry which is preliminary data.</text>
</comment>
<evidence type="ECO:0000256" key="2">
    <source>
        <dbReference type="ARBA" id="ARBA00004141"/>
    </source>
</evidence>
<comment type="similarity">
    <text evidence="5 16 17">Belongs to the CDS family.</text>
</comment>
<keyword evidence="13 16" id="KW-0472">Membrane</keyword>
<dbReference type="AlphaFoldDB" id="A0A5J4Z1X4"/>
<evidence type="ECO:0000256" key="8">
    <source>
        <dbReference type="ARBA" id="ARBA00022679"/>
    </source>
</evidence>
<evidence type="ECO:0000313" key="20">
    <source>
        <dbReference type="Proteomes" id="UP000324585"/>
    </source>
</evidence>
<keyword evidence="20" id="KW-1185">Reference proteome</keyword>
<organism evidence="19 20">
    <name type="scientific">Porphyridium purpureum</name>
    <name type="common">Red alga</name>
    <name type="synonym">Porphyridium cruentum</name>
    <dbReference type="NCBI Taxonomy" id="35688"/>
    <lineage>
        <taxon>Eukaryota</taxon>
        <taxon>Rhodophyta</taxon>
        <taxon>Bangiophyceae</taxon>
        <taxon>Porphyridiales</taxon>
        <taxon>Porphyridiaceae</taxon>
        <taxon>Porphyridium</taxon>
    </lineage>
</organism>
<dbReference type="Pfam" id="PF01148">
    <property type="entry name" value="CTP_transf_1"/>
    <property type="match status" value="1"/>
</dbReference>
<proteinExistence type="inferred from homology"/>
<name>A0A5J4Z1X4_PORPP</name>
<evidence type="ECO:0000256" key="18">
    <source>
        <dbReference type="SAM" id="MobiDB-lite"/>
    </source>
</evidence>
<dbReference type="GO" id="GO:0005789">
    <property type="term" value="C:endoplasmic reticulum membrane"/>
    <property type="evidence" value="ECO:0007669"/>
    <property type="project" value="TreeGrafter"/>
</dbReference>
<keyword evidence="10 16" id="KW-0548">Nucleotidyltransferase</keyword>
<keyword evidence="7 16" id="KW-0444">Lipid biosynthesis</keyword>
<feature type="transmembrane region" description="Helical" evidence="16">
    <location>
        <begin position="205"/>
        <end position="225"/>
    </location>
</feature>
<comment type="catalytic activity">
    <reaction evidence="1 16 17">
        <text>a 1,2-diacyl-sn-glycero-3-phosphate + CTP + H(+) = a CDP-1,2-diacyl-sn-glycerol + diphosphate</text>
        <dbReference type="Rhea" id="RHEA:16229"/>
        <dbReference type="ChEBI" id="CHEBI:15378"/>
        <dbReference type="ChEBI" id="CHEBI:33019"/>
        <dbReference type="ChEBI" id="CHEBI:37563"/>
        <dbReference type="ChEBI" id="CHEBI:58332"/>
        <dbReference type="ChEBI" id="CHEBI:58608"/>
        <dbReference type="EC" id="2.7.7.41"/>
    </reaction>
</comment>
<protein>
    <recommendedName>
        <fullName evidence="6 16">Phosphatidate cytidylyltransferase</fullName>
        <ecNumber evidence="6 16">2.7.7.41</ecNumber>
    </recommendedName>
</protein>
<keyword evidence="9 16" id="KW-0812">Transmembrane</keyword>
<dbReference type="Proteomes" id="UP000324585">
    <property type="component" value="Unassembled WGS sequence"/>
</dbReference>
<accession>A0A5J4Z1X4</accession>
<evidence type="ECO:0000256" key="6">
    <source>
        <dbReference type="ARBA" id="ARBA00012487"/>
    </source>
</evidence>
<feature type="transmembrane region" description="Helical" evidence="16">
    <location>
        <begin position="326"/>
        <end position="346"/>
    </location>
</feature>